<accession>A0AAU8HTS4</accession>
<protein>
    <recommendedName>
        <fullName evidence="1">Stage 0 sporulation protein A homolog</fullName>
    </recommendedName>
</protein>
<dbReference type="EMBL" id="CP159485">
    <property type="protein sequence ID" value="XCI28644.1"/>
    <property type="molecule type" value="Genomic_DNA"/>
</dbReference>
<keyword evidence="2 4" id="KW-0597">Phosphoprotein</keyword>
<dbReference type="InterPro" id="IPR001789">
    <property type="entry name" value="Sig_transdc_resp-reg_receiver"/>
</dbReference>
<dbReference type="Gene3D" id="3.40.50.2300">
    <property type="match status" value="1"/>
</dbReference>
<dbReference type="PANTHER" id="PTHR44591:SF3">
    <property type="entry name" value="RESPONSE REGULATORY DOMAIN-CONTAINING PROTEIN"/>
    <property type="match status" value="1"/>
</dbReference>
<reference evidence="6" key="1">
    <citation type="journal article" date="2018" name="Antonie Van Leeuwenhoek">
        <title>Proteinivorax hydrogeniformans sp. nov., an anaerobic, haloalkaliphilic bacterium fermenting proteinaceous compounds with high hydrogen production.</title>
        <authorList>
            <person name="Boltyanskaya Y."/>
            <person name="Detkova E."/>
            <person name="Pimenov N."/>
            <person name="Kevbrin V."/>
        </authorList>
    </citation>
    <scope>NUCLEOTIDE SEQUENCE</scope>
    <source>
        <strain evidence="6">Z-710</strain>
    </source>
</reference>
<dbReference type="PROSITE" id="PS50110">
    <property type="entry name" value="RESPONSE_REGULATORY"/>
    <property type="match status" value="1"/>
</dbReference>
<dbReference type="InterPro" id="IPR050595">
    <property type="entry name" value="Bact_response_regulator"/>
</dbReference>
<feature type="modified residue" description="4-aspartylphosphate" evidence="4">
    <location>
        <position position="53"/>
    </location>
</feature>
<evidence type="ECO:0000256" key="1">
    <source>
        <dbReference type="ARBA" id="ARBA00018672"/>
    </source>
</evidence>
<evidence type="ECO:0000256" key="3">
    <source>
        <dbReference type="ARBA" id="ARBA00024867"/>
    </source>
</evidence>
<gene>
    <name evidence="6" type="ORF">PRVXH_002609</name>
</gene>
<dbReference type="InterPro" id="IPR011006">
    <property type="entry name" value="CheY-like_superfamily"/>
</dbReference>
<dbReference type="Pfam" id="PF00072">
    <property type="entry name" value="Response_reg"/>
    <property type="match status" value="1"/>
</dbReference>
<evidence type="ECO:0000256" key="2">
    <source>
        <dbReference type="ARBA" id="ARBA00022553"/>
    </source>
</evidence>
<name>A0AAU8HTS4_9FIRM</name>
<sequence>MSKTVLITDDQFGIRRLLTEVIESRGINVLQASDGLEALEKLKNNAVDLMLLDMKMPNMDGLDTLKALKERNIDVDVIFMTAYGEEKLTVDAKGLGSNSHIFKPFDLEDVIEIVENHLFNKK</sequence>
<dbReference type="SUPFAM" id="SSF52172">
    <property type="entry name" value="CheY-like"/>
    <property type="match status" value="1"/>
</dbReference>
<evidence type="ECO:0000259" key="5">
    <source>
        <dbReference type="PROSITE" id="PS50110"/>
    </source>
</evidence>
<dbReference type="AlphaFoldDB" id="A0AAU8HTS4"/>
<dbReference type="SMART" id="SM00448">
    <property type="entry name" value="REC"/>
    <property type="match status" value="1"/>
</dbReference>
<comment type="function">
    <text evidence="3">May play the central regulatory role in sporulation. It may be an element of the effector pathway responsible for the activation of sporulation genes in response to nutritional stress. Spo0A may act in concert with spo0H (a sigma factor) to control the expression of some genes that are critical to the sporulation process.</text>
</comment>
<evidence type="ECO:0000313" key="6">
    <source>
        <dbReference type="EMBL" id="XCI28644.1"/>
    </source>
</evidence>
<feature type="domain" description="Response regulatory" evidence="5">
    <location>
        <begin position="4"/>
        <end position="118"/>
    </location>
</feature>
<dbReference type="GO" id="GO:0000160">
    <property type="term" value="P:phosphorelay signal transduction system"/>
    <property type="evidence" value="ECO:0007669"/>
    <property type="project" value="InterPro"/>
</dbReference>
<evidence type="ECO:0000256" key="4">
    <source>
        <dbReference type="PROSITE-ProRule" id="PRU00169"/>
    </source>
</evidence>
<reference evidence="6" key="2">
    <citation type="submission" date="2024-06" db="EMBL/GenBank/DDBJ databases">
        <authorList>
            <person name="Petrova K.O."/>
            <person name="Toshchakov S.V."/>
            <person name="Boltjanskaja Y.V."/>
            <person name="Kevbrin V.V."/>
        </authorList>
    </citation>
    <scope>NUCLEOTIDE SEQUENCE</scope>
    <source>
        <strain evidence="6">Z-710</strain>
    </source>
</reference>
<organism evidence="6">
    <name type="scientific">Proteinivorax hydrogeniformans</name>
    <dbReference type="NCBI Taxonomy" id="1826727"/>
    <lineage>
        <taxon>Bacteria</taxon>
        <taxon>Bacillati</taxon>
        <taxon>Bacillota</taxon>
        <taxon>Clostridia</taxon>
        <taxon>Eubacteriales</taxon>
        <taxon>Proteinivoracaceae</taxon>
        <taxon>Proteinivorax</taxon>
    </lineage>
</organism>
<proteinExistence type="predicted"/>
<dbReference type="PANTHER" id="PTHR44591">
    <property type="entry name" value="STRESS RESPONSE REGULATOR PROTEIN 1"/>
    <property type="match status" value="1"/>
</dbReference>
<dbReference type="RefSeq" id="WP_353893196.1">
    <property type="nucleotide sequence ID" value="NZ_CP159485.1"/>
</dbReference>